<proteinExistence type="evidence at transcript level"/>
<accession>F1CZP7</accession>
<sequence>VAGSRSRGYVVKIFNNSDKDICGVTFLPNSDTSDVWNLSVSEADGSFTTKDLELAPGATANQFGYIAASRSRPTILNVQFC</sequence>
<name>F1CZP7_9BILA</name>
<feature type="non-terminal residue" evidence="1">
    <location>
        <position position="1"/>
    </location>
</feature>
<reference evidence="1" key="1">
    <citation type="journal article" date="2011" name="BMC Evol. Biol.">
        <title>Horizontal gene transfer of microbial cellulases into nematode genomes is associated with functional assimilation and gene turnover.</title>
        <authorList>
            <person name="Mayer W.E."/>
            <person name="Schuster L.N."/>
            <person name="Bartelmes G."/>
            <person name="Dieterich C."/>
            <person name="Sommer R.J."/>
        </authorList>
    </citation>
    <scope>NUCLEOTIDE SEQUENCE</scope>
    <source>
        <strain evidence="1">RS5229</strain>
    </source>
</reference>
<dbReference type="AlphaFoldDB" id="F1CZP7"/>
<protein>
    <submittedName>
        <fullName evidence="1">Cellulase</fullName>
    </submittedName>
</protein>
<organism evidence="1">
    <name type="scientific">Pristionchus sp. 15 WEM-2007</name>
    <dbReference type="NCBI Taxonomy" id="435266"/>
    <lineage>
        <taxon>Eukaryota</taxon>
        <taxon>Metazoa</taxon>
        <taxon>Ecdysozoa</taxon>
        <taxon>Nematoda</taxon>
        <taxon>Chromadorea</taxon>
        <taxon>Rhabditida</taxon>
        <taxon>Rhabditina</taxon>
        <taxon>Diplogasteromorpha</taxon>
        <taxon>Diplogasteroidea</taxon>
        <taxon>Neodiplogasteridae</taxon>
        <taxon>Pristionchus</taxon>
    </lineage>
</organism>
<evidence type="ECO:0000313" key="1">
    <source>
        <dbReference type="EMBL" id="ADY92759.1"/>
    </source>
</evidence>
<dbReference type="EMBL" id="HQ632028">
    <property type="protein sequence ID" value="ADY92759.1"/>
    <property type="molecule type" value="mRNA"/>
</dbReference>